<gene>
    <name evidence="2" type="ORF">QQX98_007093</name>
</gene>
<comment type="caution">
    <text evidence="2">The sequence shown here is derived from an EMBL/GenBank/DDBJ whole genome shotgun (WGS) entry which is preliminary data.</text>
</comment>
<evidence type="ECO:0000313" key="3">
    <source>
        <dbReference type="Proteomes" id="UP001498476"/>
    </source>
</evidence>
<evidence type="ECO:0000256" key="1">
    <source>
        <dbReference type="ARBA" id="ARBA00023604"/>
    </source>
</evidence>
<reference evidence="2 3" key="1">
    <citation type="journal article" date="2025" name="Microbiol. Resour. Announc.">
        <title>Draft genome sequences for Neonectria magnoliae and Neonectria punicea, canker pathogens of Liriodendron tulipifera and Acer saccharum in West Virginia.</title>
        <authorList>
            <person name="Petronek H.M."/>
            <person name="Kasson M.T."/>
            <person name="Metheny A.M."/>
            <person name="Stauder C.M."/>
            <person name="Lovett B."/>
            <person name="Lynch S.C."/>
            <person name="Garnas J.R."/>
            <person name="Kasson L.R."/>
            <person name="Stajich J.E."/>
        </authorList>
    </citation>
    <scope>NUCLEOTIDE SEQUENCE [LARGE SCALE GENOMIC DNA]</scope>
    <source>
        <strain evidence="2 3">NRRL 64653</strain>
    </source>
</reference>
<dbReference type="NCBIfam" id="NF041278">
    <property type="entry name" value="CmcJ_NvfI_EfuI"/>
    <property type="match status" value="1"/>
</dbReference>
<organism evidence="2 3">
    <name type="scientific">Neonectria punicea</name>
    <dbReference type="NCBI Taxonomy" id="979145"/>
    <lineage>
        <taxon>Eukaryota</taxon>
        <taxon>Fungi</taxon>
        <taxon>Dikarya</taxon>
        <taxon>Ascomycota</taxon>
        <taxon>Pezizomycotina</taxon>
        <taxon>Sordariomycetes</taxon>
        <taxon>Hypocreomycetidae</taxon>
        <taxon>Hypocreales</taxon>
        <taxon>Nectriaceae</taxon>
        <taxon>Neonectria</taxon>
    </lineage>
</organism>
<dbReference type="Proteomes" id="UP001498476">
    <property type="component" value="Unassembled WGS sequence"/>
</dbReference>
<dbReference type="PANTHER" id="PTHR34598:SF3">
    <property type="entry name" value="OXIDOREDUCTASE AN1597"/>
    <property type="match status" value="1"/>
</dbReference>
<protein>
    <submittedName>
        <fullName evidence="2">Uncharacterized protein</fullName>
    </submittedName>
</protein>
<dbReference type="InterPro" id="IPR044053">
    <property type="entry name" value="AsaB-like"/>
</dbReference>
<accession>A0ABR1H0A1</accession>
<dbReference type="EMBL" id="JAZAVJ010000112">
    <property type="protein sequence ID" value="KAK7414061.1"/>
    <property type="molecule type" value="Genomic_DNA"/>
</dbReference>
<proteinExistence type="inferred from homology"/>
<evidence type="ECO:0000313" key="2">
    <source>
        <dbReference type="EMBL" id="KAK7414061.1"/>
    </source>
</evidence>
<comment type="similarity">
    <text evidence="1">Belongs to the asaB hydroxylase/desaturase family.</text>
</comment>
<sequence>MSAPTGTTVTRFSYFQWKAEFTKEKPYYLYIDAPKGVPVSNFSTAPGPQEVVHDIRENQDHFNLDDHGFMVMQQKFPLETINQQTVEEMYLPSLEVLLRDVVGQEAEIVWFDWRTRSSNKAKTRFPEGTKIHLDDRSIPLEPVKAVHVDQSPTAAINRVHRHSGSRADELLKGRVRIIKQVASIICLWIMLLTKYIMDGSSVSTEKLVEVDVVRHSYIGESYYPLQDDRYRWHFISNQSKEEVLLFKMYDSDVGVKAKCESTLRSLDSTLTERDQAAPTLLFSKKRTVNVDRERA</sequence>
<name>A0ABR1H0A1_9HYPO</name>
<keyword evidence="3" id="KW-1185">Reference proteome</keyword>
<dbReference type="PANTHER" id="PTHR34598">
    <property type="entry name" value="BLL6449 PROTEIN"/>
    <property type="match status" value="1"/>
</dbReference>